<accession>A0A090WXL1</accession>
<proteinExistence type="predicted"/>
<dbReference type="Proteomes" id="UP000029646">
    <property type="component" value="Unassembled WGS sequence"/>
</dbReference>
<dbReference type="GO" id="GO:0005524">
    <property type="term" value="F:ATP binding"/>
    <property type="evidence" value="ECO:0007669"/>
    <property type="project" value="UniProtKB-KW"/>
</dbReference>
<dbReference type="PANTHER" id="PTHR41523">
    <property type="entry name" value="TWO-COMPONENT SYSTEM SENSOR PROTEIN"/>
    <property type="match status" value="1"/>
</dbReference>
<evidence type="ECO:0000256" key="7">
    <source>
        <dbReference type="ARBA" id="ARBA00022840"/>
    </source>
</evidence>
<dbReference type="Pfam" id="PF13424">
    <property type="entry name" value="TPR_12"/>
    <property type="match status" value="1"/>
</dbReference>
<evidence type="ECO:0000256" key="4">
    <source>
        <dbReference type="ARBA" id="ARBA00022679"/>
    </source>
</evidence>
<evidence type="ECO:0000313" key="14">
    <source>
        <dbReference type="Proteomes" id="UP000030184"/>
    </source>
</evidence>
<evidence type="ECO:0000256" key="8">
    <source>
        <dbReference type="PROSITE-ProRule" id="PRU00339"/>
    </source>
</evidence>
<dbReference type="SUPFAM" id="SSF55874">
    <property type="entry name" value="ATPase domain of HSP90 chaperone/DNA topoisomerase II/histidine kinase"/>
    <property type="match status" value="1"/>
</dbReference>
<dbReference type="PROSITE" id="PS50005">
    <property type="entry name" value="TPR"/>
    <property type="match status" value="2"/>
</dbReference>
<evidence type="ECO:0000256" key="6">
    <source>
        <dbReference type="ARBA" id="ARBA00022777"/>
    </source>
</evidence>
<dbReference type="Gene3D" id="1.25.40.10">
    <property type="entry name" value="Tetratricopeptide repeat domain"/>
    <property type="match status" value="2"/>
</dbReference>
<dbReference type="InterPro" id="IPR011495">
    <property type="entry name" value="Sig_transdc_His_kin_sub2_dim/P"/>
</dbReference>
<evidence type="ECO:0000313" key="12">
    <source>
        <dbReference type="EMBL" id="GAL88398.1"/>
    </source>
</evidence>
<dbReference type="EMBL" id="BBNY01000003">
    <property type="protein sequence ID" value="GAL88398.1"/>
    <property type="molecule type" value="Genomic_DNA"/>
</dbReference>
<dbReference type="PANTHER" id="PTHR41523:SF8">
    <property type="entry name" value="ETHYLENE RESPONSE SENSOR PROTEIN"/>
    <property type="match status" value="1"/>
</dbReference>
<evidence type="ECO:0000256" key="9">
    <source>
        <dbReference type="SAM" id="Phobius"/>
    </source>
</evidence>
<evidence type="ECO:0000256" key="2">
    <source>
        <dbReference type="ARBA" id="ARBA00012438"/>
    </source>
</evidence>
<evidence type="ECO:0000259" key="10">
    <source>
        <dbReference type="PROSITE" id="PS50109"/>
    </source>
</evidence>
<keyword evidence="3" id="KW-0597">Phosphoprotein</keyword>
<dbReference type="InterPro" id="IPR005467">
    <property type="entry name" value="His_kinase_dom"/>
</dbReference>
<keyword evidence="9" id="KW-0472">Membrane</keyword>
<feature type="domain" description="Histidine kinase" evidence="10">
    <location>
        <begin position="446"/>
        <end position="640"/>
    </location>
</feature>
<dbReference type="InterPro" id="IPR036890">
    <property type="entry name" value="HATPase_C_sf"/>
</dbReference>
<evidence type="ECO:0000256" key="5">
    <source>
        <dbReference type="ARBA" id="ARBA00022741"/>
    </source>
</evidence>
<comment type="catalytic activity">
    <reaction evidence="1">
        <text>ATP + protein L-histidine = ADP + protein N-phospho-L-histidine.</text>
        <dbReference type="EC" id="2.7.13.3"/>
    </reaction>
</comment>
<keyword evidence="6 11" id="KW-0418">Kinase</keyword>
<keyword evidence="9" id="KW-0812">Transmembrane</keyword>
<keyword evidence="14" id="KW-1185">Reference proteome</keyword>
<evidence type="ECO:0000256" key="3">
    <source>
        <dbReference type="ARBA" id="ARBA00022553"/>
    </source>
</evidence>
<organism evidence="11 13">
    <name type="scientific">Jejuia pallidilutea</name>
    <dbReference type="NCBI Taxonomy" id="504487"/>
    <lineage>
        <taxon>Bacteria</taxon>
        <taxon>Pseudomonadati</taxon>
        <taxon>Bacteroidota</taxon>
        <taxon>Flavobacteriia</taxon>
        <taxon>Flavobacteriales</taxon>
        <taxon>Flavobacteriaceae</taxon>
        <taxon>Jejuia</taxon>
    </lineage>
</organism>
<dbReference type="PROSITE" id="PS50109">
    <property type="entry name" value="HIS_KIN"/>
    <property type="match status" value="1"/>
</dbReference>
<dbReference type="Gene3D" id="3.30.565.10">
    <property type="entry name" value="Histidine kinase-like ATPase, C-terminal domain"/>
    <property type="match status" value="1"/>
</dbReference>
<dbReference type="AlphaFoldDB" id="A0A090WXL1"/>
<feature type="transmembrane region" description="Helical" evidence="9">
    <location>
        <begin position="404"/>
        <end position="424"/>
    </location>
</feature>
<gene>
    <name evidence="11" type="ORF">JCM19302_2219</name>
    <name evidence="12" type="ORF">JCM19538_2911</name>
</gene>
<dbReference type="Proteomes" id="UP000030184">
    <property type="component" value="Unassembled WGS sequence"/>
</dbReference>
<dbReference type="Pfam" id="PF07568">
    <property type="entry name" value="HisKA_2"/>
    <property type="match status" value="1"/>
</dbReference>
<evidence type="ECO:0000313" key="13">
    <source>
        <dbReference type="Proteomes" id="UP000029646"/>
    </source>
</evidence>
<keyword evidence="7" id="KW-0067">ATP-binding</keyword>
<dbReference type="EMBL" id="BBNS01000019">
    <property type="protein sequence ID" value="GAL72092.1"/>
    <property type="molecule type" value="Genomic_DNA"/>
</dbReference>
<dbReference type="InterPro" id="IPR003594">
    <property type="entry name" value="HATPase_dom"/>
</dbReference>
<sequence>MLNSITLGLVTKRITCILFVLLYKLSFAQNTSIDSLNLLLSKETNTIKKLELFEELVNTASNTDFKIAIVYARLATDLANKTQNKTWQPKFNEMKGRIHANLLELDSASYHFDKAFKGYTEIDDKKGQATTLFKIGWVYKKRGDIESAMQSDLKALKLMESINDKAGIAGANTRISEDLCRQERFEEALEYALKNIAFSKKNDLNEELIFSYTNAGSASIAMHKPEDAYMYFNKAVSLAQALGYNPIYMCDFFNNRGNALKRLGRYNEALKDYQEVLKLSKQTNYRNAYVTVSANLGEINLLKGNYKEALKHQLQTVKLQEEDNDLTNLTENYGHISTIYEKLKNYPLALEYQKKARIMRDSTAKIDSDKAMSDLLTKYETGKKDEAIASQALLIEQKSKAQSLIFAVALLLGLLLLSLLYFFNKNKKATKIIRAKNAENELLLKEIHHRVKNNLEMVKSLIALQSAQIEDAATKDAMIASQNRVQSMGIIHQKLYQGNNLGSIEMKDYFLNLSEGILDTFNAEDKVQIKCAMDHLNLDVDTAVPIGLIVNELLTNALKYAFPENKKGEISISLEKFKSNHLKLKVSDNGVGKINGMAPKGTGFGSQLVNLLTQQLNGKMVERSEKGTLIEFDFLIDTAA</sequence>
<keyword evidence="4" id="KW-0808">Transferase</keyword>
<protein>
    <recommendedName>
        <fullName evidence="2">histidine kinase</fullName>
        <ecNumber evidence="2">2.7.13.3</ecNumber>
    </recommendedName>
</protein>
<comment type="caution">
    <text evidence="11">The sequence shown here is derived from an EMBL/GenBank/DDBJ whole genome shotgun (WGS) entry which is preliminary data.</text>
</comment>
<dbReference type="Pfam" id="PF02518">
    <property type="entry name" value="HATPase_c"/>
    <property type="match status" value="1"/>
</dbReference>
<keyword evidence="9" id="KW-1133">Transmembrane helix</keyword>
<dbReference type="SUPFAM" id="SSF48452">
    <property type="entry name" value="TPR-like"/>
    <property type="match status" value="2"/>
</dbReference>
<name>A0A090WXL1_9FLAO</name>
<evidence type="ECO:0000256" key="1">
    <source>
        <dbReference type="ARBA" id="ARBA00000085"/>
    </source>
</evidence>
<keyword evidence="5" id="KW-0547">Nucleotide-binding</keyword>
<dbReference type="EC" id="2.7.13.3" evidence="2"/>
<reference evidence="14" key="1">
    <citation type="journal article" date="2014" name="Genome Announc.">
        <title>Draft Genome Sequence of Marine Flavobacterium Jejuia pallidilutea Strain 11shimoA1 and Pigmentation Mutants.</title>
        <authorList>
            <person name="Takatani N."/>
            <person name="Nakanishi M."/>
            <person name="Meirelles P."/>
            <person name="Mino S."/>
            <person name="Suda W."/>
            <person name="Oshima K."/>
            <person name="Hattori M."/>
            <person name="Ohkuma M."/>
            <person name="Hosokawa M."/>
            <person name="Miyashita K."/>
            <person name="Thompson F.L."/>
            <person name="Niwa A."/>
            <person name="Sawabe T."/>
            <person name="Sawabe T."/>
        </authorList>
    </citation>
    <scope>NUCLEOTIDE SEQUENCE [LARGE SCALE GENOMIC DNA]</scope>
    <source>
        <strain evidence="14">JCM 19538</strain>
    </source>
</reference>
<dbReference type="InterPro" id="IPR019734">
    <property type="entry name" value="TPR_rpt"/>
</dbReference>
<dbReference type="Gene3D" id="3.30.450.20">
    <property type="entry name" value="PAS domain"/>
    <property type="match status" value="1"/>
</dbReference>
<evidence type="ECO:0000313" key="11">
    <source>
        <dbReference type="EMBL" id="GAL72092.1"/>
    </source>
</evidence>
<feature type="repeat" description="TPR" evidence="8">
    <location>
        <begin position="250"/>
        <end position="283"/>
    </location>
</feature>
<keyword evidence="8" id="KW-0802">TPR repeat</keyword>
<feature type="repeat" description="TPR" evidence="8">
    <location>
        <begin position="129"/>
        <end position="162"/>
    </location>
</feature>
<dbReference type="SMART" id="SM00028">
    <property type="entry name" value="TPR"/>
    <property type="match status" value="6"/>
</dbReference>
<dbReference type="GO" id="GO:0004673">
    <property type="term" value="F:protein histidine kinase activity"/>
    <property type="evidence" value="ECO:0007669"/>
    <property type="project" value="UniProtKB-EC"/>
</dbReference>
<dbReference type="SMART" id="SM00387">
    <property type="entry name" value="HATPase_c"/>
    <property type="match status" value="1"/>
</dbReference>
<dbReference type="InterPro" id="IPR011990">
    <property type="entry name" value="TPR-like_helical_dom_sf"/>
</dbReference>